<comment type="similarity">
    <text evidence="1">Belongs to the CCDC39 family.</text>
</comment>
<dbReference type="SUPFAM" id="SSF90257">
    <property type="entry name" value="Myosin rod fragments"/>
    <property type="match status" value="1"/>
</dbReference>
<evidence type="ECO:0000256" key="4">
    <source>
        <dbReference type="ARBA" id="ARBA00045182"/>
    </source>
</evidence>
<evidence type="ECO:0000256" key="2">
    <source>
        <dbReference type="ARBA" id="ARBA00016725"/>
    </source>
</evidence>
<feature type="coiled-coil region" evidence="5">
    <location>
        <begin position="611"/>
        <end position="638"/>
    </location>
</feature>
<evidence type="ECO:0000256" key="5">
    <source>
        <dbReference type="SAM" id="Coils"/>
    </source>
</evidence>
<feature type="coiled-coil region" evidence="5">
    <location>
        <begin position="481"/>
        <end position="543"/>
    </location>
</feature>
<feature type="coiled-coil region" evidence="5">
    <location>
        <begin position="266"/>
        <end position="454"/>
    </location>
</feature>
<organism evidence="6 7">
    <name type="scientific">Scophthalmus maximus</name>
    <name type="common">Turbot</name>
    <name type="synonym">Psetta maxima</name>
    <dbReference type="NCBI Taxonomy" id="52904"/>
    <lineage>
        <taxon>Eukaryota</taxon>
        <taxon>Metazoa</taxon>
        <taxon>Chordata</taxon>
        <taxon>Craniata</taxon>
        <taxon>Vertebrata</taxon>
        <taxon>Euteleostomi</taxon>
        <taxon>Actinopterygii</taxon>
        <taxon>Neopterygii</taxon>
        <taxon>Teleostei</taxon>
        <taxon>Neoteleostei</taxon>
        <taxon>Acanthomorphata</taxon>
        <taxon>Carangaria</taxon>
        <taxon>Pleuronectiformes</taxon>
        <taxon>Pleuronectoidei</taxon>
        <taxon>Scophthalmidae</taxon>
        <taxon>Scophthalmus</taxon>
    </lineage>
</organism>
<comment type="function">
    <text evidence="4">Required for assembly of dynein regulatory complex (DRC) and inner dynein arm (IDA) complexes, which are responsible for ciliary beat regulation, thereby playing a central role in motility in cilia and flagella. Probably acts together with CCDC40 to form a molecular ruler that determines the 96 nanometer (nm) repeat length and arrangements of components in cilia and flagella. Not required for outer dynein arm complexes assembly.</text>
</comment>
<evidence type="ECO:0000313" key="7">
    <source>
        <dbReference type="Proteomes" id="UP000438429"/>
    </source>
</evidence>
<feature type="coiled-coil region" evidence="5">
    <location>
        <begin position="668"/>
        <end position="695"/>
    </location>
</feature>
<dbReference type="GO" id="GO:0060285">
    <property type="term" value="P:cilium-dependent cell motility"/>
    <property type="evidence" value="ECO:0007669"/>
    <property type="project" value="TreeGrafter"/>
</dbReference>
<dbReference type="Pfam" id="PF24161">
    <property type="entry name" value="CCDC39"/>
    <property type="match status" value="1"/>
</dbReference>
<name>A0A6A4TI24_SCOMX</name>
<evidence type="ECO:0000313" key="6">
    <source>
        <dbReference type="EMBL" id="KAF0047196.1"/>
    </source>
</evidence>
<gene>
    <name evidence="6" type="ORF">F2P81_000829</name>
</gene>
<dbReference type="AlphaFoldDB" id="A0A6A4TI24"/>
<accession>A0A6A4TI24</accession>
<dbReference type="GO" id="GO:0005930">
    <property type="term" value="C:axoneme"/>
    <property type="evidence" value="ECO:0007669"/>
    <property type="project" value="InterPro"/>
</dbReference>
<dbReference type="Proteomes" id="UP000438429">
    <property type="component" value="Unassembled WGS sequence"/>
</dbReference>
<dbReference type="GO" id="GO:0036159">
    <property type="term" value="P:inner dynein arm assembly"/>
    <property type="evidence" value="ECO:0007669"/>
    <property type="project" value="InterPro"/>
</dbReference>
<evidence type="ECO:0000256" key="1">
    <source>
        <dbReference type="ARBA" id="ARBA00005805"/>
    </source>
</evidence>
<evidence type="ECO:0000256" key="3">
    <source>
        <dbReference type="ARBA" id="ARBA00023054"/>
    </source>
</evidence>
<feature type="coiled-coil region" evidence="5">
    <location>
        <begin position="105"/>
        <end position="139"/>
    </location>
</feature>
<dbReference type="GO" id="GO:0005576">
    <property type="term" value="C:extracellular region"/>
    <property type="evidence" value="ECO:0007669"/>
    <property type="project" value="GOC"/>
</dbReference>
<keyword evidence="3 5" id="KW-0175">Coiled coil</keyword>
<feature type="coiled-coil region" evidence="5">
    <location>
        <begin position="28"/>
        <end position="55"/>
    </location>
</feature>
<reference evidence="6 7" key="1">
    <citation type="submission" date="2019-06" db="EMBL/GenBank/DDBJ databases">
        <title>Draft genomes of female and male turbot (Scophthalmus maximus).</title>
        <authorList>
            <person name="Xu H."/>
            <person name="Xu X.-W."/>
            <person name="Shao C."/>
            <person name="Chen S."/>
        </authorList>
    </citation>
    <scope>NUCLEOTIDE SEQUENCE [LARGE SCALE GENOMIC DNA]</scope>
    <source>
        <strain evidence="6">Ysfricsl-2016a</strain>
        <tissue evidence="6">Blood</tissue>
    </source>
</reference>
<proteinExistence type="inferred from homology"/>
<comment type="caution">
    <text evidence="6">The sequence shown here is derived from an EMBL/GenBank/DDBJ whole genome shotgun (WGS) entry which is preliminary data.</text>
</comment>
<dbReference type="PANTHER" id="PTHR18962">
    <property type="entry name" value="COILED-COIL DOMAIN-CONTAINING PROTEIN 39"/>
    <property type="match status" value="1"/>
</dbReference>
<sequence length="1009" mass="116517">MSTNFFNGALSEVGRNERFVFPGPTAENKALIEKIRKAEIKLVQVENKLARNNDQKKLMTEFHKNGRHELENTGALYKAKEGEEELEKHITALAERETGRLVQDIAKKGNELRSLAERRNMQENQIFKTQQKLEEFRNQMNWDQQALDAFLEESARKDEDTMVIIKYAQQDEQKIKSLTLAIEKKTLEASEKRKALDKELTETISEQLALDKTTEHLQQTHVETQQLIHQWENTINQMKQRDAEMQQCVLQLDQANQNIWERNVTITEKRNLLENQKNNNAETERKTSMAHRQAVKLRQDLKEQENNCSRLKDELDSCKGTLDKTTSSVESMTSNISRMKKDIQDKKKKLKEAREYYAALEEKLKVVTQTALSEEERACQMDQFLKDEEQVIKELDVQLRSCREELFRHKEHLQALKTKGKDAVAHVSGSKSTITNLENQLRKMEKDLVRQQMIINEQDSKIICLGRKLARLQGDIHLDEKQMLDAKIDELTKALEEKKKTANALTNTLKECEDDIRLLRKVMVKSEAQKRNLSEKVDELMLLRNTNEKELKILRLRKQDNMVDRNIMKIEVRRIRDLLYNKADAVLSLEKRKLGLHKAIKEREDEIKVFREMLSQKLKISEQERMRLSAELNEKLAKTDMMKNRFEVATLSMAAPEGEEEMSVTYYIVKAAQEREELKQKGDGLDARIRKIVEENEAYENSNHLFKISNSRFHKSLNKGSQSSAEHKAKLKLEEELRAVEDTLRYKSRQFQELQQDIQCSKLTREFRSAQDTQTETFEEKDIKLKELKEFNKSIDKMLNDALSVQPDLRSALDNYFLQICCTLSQEVELKDRDGLHSIFLLRYYGDVAHDRESIYSPNPVDNSPTCIPFHKQYCGNPADSGSVQSSETTLQKHPFIENALQCDLGVVKSSAVTVQLVSAAPSLIKSTHTSPSTKKVSNLEFLLEQSVICKVSGDAAYGFSKVQADNGTNYCSLQNLIDGSDLINAEGYKQFSNKWICPGFDTANCTLS</sequence>
<dbReference type="InterPro" id="IPR033290">
    <property type="entry name" value="CCDC39"/>
</dbReference>
<protein>
    <recommendedName>
        <fullName evidence="2">Coiled-coil domain-containing protein 39</fullName>
    </recommendedName>
</protein>
<dbReference type="EMBL" id="VEVO01000001">
    <property type="protein sequence ID" value="KAF0047196.1"/>
    <property type="molecule type" value="Genomic_DNA"/>
</dbReference>
<dbReference type="GO" id="GO:0060287">
    <property type="term" value="P:epithelial cilium movement involved in determination of left/right asymmetry"/>
    <property type="evidence" value="ECO:0007669"/>
    <property type="project" value="TreeGrafter"/>
</dbReference>
<dbReference type="PANTHER" id="PTHR18962:SF0">
    <property type="entry name" value="COILED-COIL DOMAIN-CONTAINING PROTEIN 39"/>
    <property type="match status" value="1"/>
</dbReference>